<dbReference type="Proteomes" id="UP001595818">
    <property type="component" value="Unassembled WGS sequence"/>
</dbReference>
<accession>A0ABV9SW09</accession>
<dbReference type="Pfam" id="PF18765">
    <property type="entry name" value="Polbeta"/>
    <property type="match status" value="1"/>
</dbReference>
<dbReference type="SUPFAM" id="SSF81301">
    <property type="entry name" value="Nucleotidyltransferase"/>
    <property type="match status" value="1"/>
</dbReference>
<feature type="domain" description="Polymerase beta nucleotidyltransferase" evidence="1">
    <location>
        <begin position="6"/>
        <end position="84"/>
    </location>
</feature>
<dbReference type="InterPro" id="IPR041633">
    <property type="entry name" value="Polbeta"/>
</dbReference>
<reference evidence="3" key="1">
    <citation type="journal article" date="2019" name="Int. J. Syst. Evol. Microbiol.">
        <title>The Global Catalogue of Microorganisms (GCM) 10K type strain sequencing project: providing services to taxonomists for standard genome sequencing and annotation.</title>
        <authorList>
            <consortium name="The Broad Institute Genomics Platform"/>
            <consortium name="The Broad Institute Genome Sequencing Center for Infectious Disease"/>
            <person name="Wu L."/>
            <person name="Ma J."/>
        </authorList>
    </citation>
    <scope>NUCLEOTIDE SEQUENCE [LARGE SCALE GENOMIC DNA]</scope>
    <source>
        <strain evidence="3">CGMCC 4.7466</strain>
    </source>
</reference>
<evidence type="ECO:0000313" key="3">
    <source>
        <dbReference type="Proteomes" id="UP001595818"/>
    </source>
</evidence>
<protein>
    <submittedName>
        <fullName evidence="2">Nucleotidyltransferase domain-containing protein</fullName>
    </submittedName>
</protein>
<comment type="caution">
    <text evidence="2">The sequence shown here is derived from an EMBL/GenBank/DDBJ whole genome shotgun (WGS) entry which is preliminary data.</text>
</comment>
<dbReference type="CDD" id="cd05403">
    <property type="entry name" value="NT_KNTase_like"/>
    <property type="match status" value="1"/>
</dbReference>
<gene>
    <name evidence="2" type="ORF">ACFPFU_01880</name>
</gene>
<organism evidence="2 3">
    <name type="scientific">Negadavirga shengliensis</name>
    <dbReference type="NCBI Taxonomy" id="1389218"/>
    <lineage>
        <taxon>Bacteria</taxon>
        <taxon>Pseudomonadati</taxon>
        <taxon>Bacteroidota</taxon>
        <taxon>Cytophagia</taxon>
        <taxon>Cytophagales</taxon>
        <taxon>Cyclobacteriaceae</taxon>
        <taxon>Negadavirga</taxon>
    </lineage>
</organism>
<keyword evidence="3" id="KW-1185">Reference proteome</keyword>
<evidence type="ECO:0000259" key="1">
    <source>
        <dbReference type="Pfam" id="PF18765"/>
    </source>
</evidence>
<name>A0ABV9SW09_9BACT</name>
<proteinExistence type="predicted"/>
<dbReference type="EMBL" id="JBHSJJ010000001">
    <property type="protein sequence ID" value="MFC4870417.1"/>
    <property type="molecule type" value="Genomic_DNA"/>
</dbReference>
<sequence>MHPIPYIERVIIYGSRAKGNLRPGSNIDLTMEGEHLNLSEQMEIEDRLDDLLLPYKIDLSIKQHIRNKDLIGHIDGVGKVFYLKS</sequence>
<dbReference type="InterPro" id="IPR043519">
    <property type="entry name" value="NT_sf"/>
</dbReference>
<dbReference type="Gene3D" id="3.30.460.10">
    <property type="entry name" value="Beta Polymerase, domain 2"/>
    <property type="match status" value="1"/>
</dbReference>
<evidence type="ECO:0000313" key="2">
    <source>
        <dbReference type="EMBL" id="MFC4870417.1"/>
    </source>
</evidence>
<dbReference type="RefSeq" id="WP_377060935.1">
    <property type="nucleotide sequence ID" value="NZ_JBHSJJ010000001.1"/>
</dbReference>